<comment type="caution">
    <text evidence="1">The sequence shown here is derived from an EMBL/GenBank/DDBJ whole genome shotgun (WGS) entry which is preliminary data.</text>
</comment>
<sequence length="152" mass="16915">ILAAIQFCPLHALTSPNRDPGDQRVVQTLLHYVLQSGQKLWDVSFPATLHSVRILLLCQSVSGRNQMTILQEKNKYCRHPSLEEGKSQALLNFARALAGARQPWEFQAAIPISKPEASETILHRLLTTLLLCSAHRIFGGCLTMPLFMDVVG</sequence>
<feature type="non-terminal residue" evidence="1">
    <location>
        <position position="1"/>
    </location>
</feature>
<keyword evidence="2" id="KW-1185">Reference proteome</keyword>
<proteinExistence type="predicted"/>
<evidence type="ECO:0000313" key="1">
    <source>
        <dbReference type="EMBL" id="KAH9287797.1"/>
    </source>
</evidence>
<dbReference type="Proteomes" id="UP000824469">
    <property type="component" value="Unassembled WGS sequence"/>
</dbReference>
<evidence type="ECO:0000313" key="2">
    <source>
        <dbReference type="Proteomes" id="UP000824469"/>
    </source>
</evidence>
<reference evidence="1 2" key="1">
    <citation type="journal article" date="2021" name="Nat. Plants">
        <title>The Taxus genome provides insights into paclitaxel biosynthesis.</title>
        <authorList>
            <person name="Xiong X."/>
            <person name="Gou J."/>
            <person name="Liao Q."/>
            <person name="Li Y."/>
            <person name="Zhou Q."/>
            <person name="Bi G."/>
            <person name="Li C."/>
            <person name="Du R."/>
            <person name="Wang X."/>
            <person name="Sun T."/>
            <person name="Guo L."/>
            <person name="Liang H."/>
            <person name="Lu P."/>
            <person name="Wu Y."/>
            <person name="Zhang Z."/>
            <person name="Ro D.K."/>
            <person name="Shang Y."/>
            <person name="Huang S."/>
            <person name="Yan J."/>
        </authorList>
    </citation>
    <scope>NUCLEOTIDE SEQUENCE [LARGE SCALE GENOMIC DNA]</scope>
    <source>
        <strain evidence="1">Ta-2019</strain>
    </source>
</reference>
<feature type="non-terminal residue" evidence="1">
    <location>
        <position position="152"/>
    </location>
</feature>
<name>A0AA38C0F2_TAXCH</name>
<dbReference type="EMBL" id="JAHRHJ020003813">
    <property type="protein sequence ID" value="KAH9287797.1"/>
    <property type="molecule type" value="Genomic_DNA"/>
</dbReference>
<accession>A0AA38C0F2</accession>
<dbReference type="AlphaFoldDB" id="A0AA38C0F2"/>
<protein>
    <submittedName>
        <fullName evidence="1">Uncharacterized protein</fullName>
    </submittedName>
</protein>
<organism evidence="1 2">
    <name type="scientific">Taxus chinensis</name>
    <name type="common">Chinese yew</name>
    <name type="synonym">Taxus wallichiana var. chinensis</name>
    <dbReference type="NCBI Taxonomy" id="29808"/>
    <lineage>
        <taxon>Eukaryota</taxon>
        <taxon>Viridiplantae</taxon>
        <taxon>Streptophyta</taxon>
        <taxon>Embryophyta</taxon>
        <taxon>Tracheophyta</taxon>
        <taxon>Spermatophyta</taxon>
        <taxon>Pinopsida</taxon>
        <taxon>Pinidae</taxon>
        <taxon>Conifers II</taxon>
        <taxon>Cupressales</taxon>
        <taxon>Taxaceae</taxon>
        <taxon>Taxus</taxon>
    </lineage>
</organism>
<gene>
    <name evidence="1" type="ORF">KI387_031914</name>
</gene>